<dbReference type="CDD" id="cd03506">
    <property type="entry name" value="Delta6-FADS-like"/>
    <property type="match status" value="1"/>
</dbReference>
<dbReference type="PANTHER" id="PTHR19353:SF19">
    <property type="entry name" value="DELTA(5) FATTY ACID DESATURASE C-RELATED"/>
    <property type="match status" value="1"/>
</dbReference>
<dbReference type="PIRSF" id="PIRSF015921">
    <property type="entry name" value="FA_sphinglp_des"/>
    <property type="match status" value="1"/>
</dbReference>
<evidence type="ECO:0000256" key="2">
    <source>
        <dbReference type="SAM" id="Phobius"/>
    </source>
</evidence>
<feature type="transmembrane region" description="Helical" evidence="2">
    <location>
        <begin position="201"/>
        <end position="229"/>
    </location>
</feature>
<evidence type="ECO:0000313" key="5">
    <source>
        <dbReference type="Proteomes" id="UP001232725"/>
    </source>
</evidence>
<evidence type="ECO:0000259" key="3">
    <source>
        <dbReference type="Pfam" id="PF00487"/>
    </source>
</evidence>
<keyword evidence="4" id="KW-0560">Oxidoreductase</keyword>
<feature type="compositionally biased region" description="Polar residues" evidence="1">
    <location>
        <begin position="363"/>
        <end position="372"/>
    </location>
</feature>
<dbReference type="Pfam" id="PF00487">
    <property type="entry name" value="FA_desaturase"/>
    <property type="match status" value="1"/>
</dbReference>
<feature type="region of interest" description="Disordered" evidence="1">
    <location>
        <begin position="351"/>
        <end position="372"/>
    </location>
</feature>
<dbReference type="Proteomes" id="UP001232725">
    <property type="component" value="Unassembled WGS sequence"/>
</dbReference>
<dbReference type="GO" id="GO:0016491">
    <property type="term" value="F:oxidoreductase activity"/>
    <property type="evidence" value="ECO:0007669"/>
    <property type="project" value="UniProtKB-KW"/>
</dbReference>
<keyword evidence="2" id="KW-1133">Transmembrane helix</keyword>
<keyword evidence="2" id="KW-0812">Transmembrane</keyword>
<organism evidence="4 5">
    <name type="scientific">Arthrobacter horti</name>
    <dbReference type="NCBI Taxonomy" id="3068273"/>
    <lineage>
        <taxon>Bacteria</taxon>
        <taxon>Bacillati</taxon>
        <taxon>Actinomycetota</taxon>
        <taxon>Actinomycetes</taxon>
        <taxon>Micrococcales</taxon>
        <taxon>Micrococcaceae</taxon>
        <taxon>Arthrobacter</taxon>
    </lineage>
</organism>
<proteinExistence type="predicted"/>
<comment type="caution">
    <text evidence="4">The sequence shown here is derived from an EMBL/GenBank/DDBJ whole genome shotgun (WGS) entry which is preliminary data.</text>
</comment>
<name>A0ABT9IJQ6_9MICC</name>
<evidence type="ECO:0000313" key="4">
    <source>
        <dbReference type="EMBL" id="MDP5225821.1"/>
    </source>
</evidence>
<dbReference type="EC" id="1.14.19.-" evidence="4"/>
<feature type="transmembrane region" description="Helical" evidence="2">
    <location>
        <begin position="101"/>
        <end position="118"/>
    </location>
</feature>
<accession>A0ABT9IJQ6</accession>
<feature type="transmembrane region" description="Helical" evidence="2">
    <location>
        <begin position="38"/>
        <end position="60"/>
    </location>
</feature>
<protein>
    <submittedName>
        <fullName evidence="4">Acyl-CoA desaturase</fullName>
        <ecNumber evidence="4">1.14.19.-</ecNumber>
    </submittedName>
</protein>
<dbReference type="PANTHER" id="PTHR19353">
    <property type="entry name" value="FATTY ACID DESATURASE 2"/>
    <property type="match status" value="1"/>
</dbReference>
<dbReference type="InterPro" id="IPR012171">
    <property type="entry name" value="Fatty_acid_desaturase"/>
</dbReference>
<sequence>MNTDHIAVPVRNNPIVERFVTLQGQINGAGLLARHRGFYVTLFSLLLLAYGAAWAGFGLIGNSGFQVLIAVALGVLMTQFAFLAHEAAHRQIFTTWKANDWFARLVAICLAGISYAMWQQKHTRHHSNPNVIGKDPDIRPGFVVFYDEAAAARPRVLHFIAKRQGYVLFLLLPFLGISLQVDSYRHLLGKGRVDHRALELAILTVRICAVPALAFVFLPAPLAIAFTLIQQGVFGFYMGATFAPNHKGMKVFAAGDRVDFLTRQVRSSRNITGNWAMDFLMGGLNHQIEHHLFPTMPRPALRQAAAIVQRTCAEEDIPYTSTTLRASYRIVIKYLNAVGHGRGSVFDCPLANNLRQPQDPGRLTSSGKPRSP</sequence>
<dbReference type="RefSeq" id="WP_305994860.1">
    <property type="nucleotide sequence ID" value="NZ_JAVALS010000001.1"/>
</dbReference>
<dbReference type="InterPro" id="IPR005804">
    <property type="entry name" value="FA_desaturase_dom"/>
</dbReference>
<evidence type="ECO:0000256" key="1">
    <source>
        <dbReference type="SAM" id="MobiDB-lite"/>
    </source>
</evidence>
<reference evidence="4 5" key="1">
    <citation type="submission" date="2023-08" db="EMBL/GenBank/DDBJ databases">
        <title>Arthrobacter horti sp. nov., isolated from forest soil.</title>
        <authorList>
            <person name="Park M."/>
        </authorList>
    </citation>
    <scope>NUCLEOTIDE SEQUENCE [LARGE SCALE GENOMIC DNA]</scope>
    <source>
        <strain evidence="4 5">YJM1</strain>
    </source>
</reference>
<feature type="domain" description="Fatty acid desaturase" evidence="3">
    <location>
        <begin position="67"/>
        <end position="322"/>
    </location>
</feature>
<feature type="transmembrane region" description="Helical" evidence="2">
    <location>
        <begin position="67"/>
        <end position="85"/>
    </location>
</feature>
<keyword evidence="5" id="KW-1185">Reference proteome</keyword>
<gene>
    <name evidence="4" type="ORF">Q9R02_01450</name>
</gene>
<keyword evidence="2" id="KW-0472">Membrane</keyword>
<dbReference type="EMBL" id="JAVALS010000001">
    <property type="protein sequence ID" value="MDP5225821.1"/>
    <property type="molecule type" value="Genomic_DNA"/>
</dbReference>
<feature type="transmembrane region" description="Helical" evidence="2">
    <location>
        <begin position="165"/>
        <end position="181"/>
    </location>
</feature>